<keyword evidence="9 12" id="KW-0472">Membrane</keyword>
<keyword evidence="10" id="KW-1015">Disulfide bond</keyword>
<evidence type="ECO:0000256" key="12">
    <source>
        <dbReference type="SAM" id="Phobius"/>
    </source>
</evidence>
<keyword evidence="5" id="KW-0946">Virion</keyword>
<evidence type="ECO:0000256" key="5">
    <source>
        <dbReference type="ARBA" id="ARBA00022844"/>
    </source>
</evidence>
<keyword evidence="4 12" id="KW-0812">Transmembrane</keyword>
<name>A0A916KPU8_CBEPV</name>
<reference evidence="13" key="1">
    <citation type="journal article" date="2013" name="J. Virol.">
        <title>New Insights into the Evolution of Entomopoxvirinae from the Complete Genome Sequences of Four Entomopoxviruses Infecting Adoxophyes honmai, Choristoneura biennis, Choristoneura rosaceana, and Mythimna separata.</title>
        <authorList>
            <person name="Theze J."/>
            <person name="Takatsuka J."/>
            <person name="Li Z."/>
            <person name="Gallais J."/>
            <person name="Doucet D."/>
            <person name="Arif B."/>
            <person name="Nakai M."/>
            <person name="Herniou E.A."/>
        </authorList>
    </citation>
    <scope>NUCLEOTIDE SEQUENCE</scope>
</reference>
<comment type="subcellular location">
    <subcellularLocation>
        <location evidence="1">Virion membrane</location>
        <topology evidence="1">Single-pass type III membrane protein</topology>
    </subcellularLocation>
</comment>
<dbReference type="GO" id="GO:0055036">
    <property type="term" value="C:virion membrane"/>
    <property type="evidence" value="ECO:0007669"/>
    <property type="project" value="UniProtKB-SubCell"/>
</dbReference>
<dbReference type="Proteomes" id="UP000792220">
    <property type="component" value="Genome"/>
</dbReference>
<dbReference type="GO" id="GO:0046718">
    <property type="term" value="P:symbiont entry into host cell"/>
    <property type="evidence" value="ECO:0007669"/>
    <property type="project" value="UniProtKB-KW"/>
</dbReference>
<keyword evidence="3" id="KW-1162">Viral penetration into host cytoplasm</keyword>
<dbReference type="GO" id="GO:0019031">
    <property type="term" value="C:viral envelope"/>
    <property type="evidence" value="ECO:0007669"/>
    <property type="project" value="UniProtKB-KW"/>
</dbReference>
<evidence type="ECO:0000313" key="13">
    <source>
        <dbReference type="EMBL" id="CCU55854.1"/>
    </source>
</evidence>
<dbReference type="RefSeq" id="YP_008004356.1">
    <property type="nucleotide sequence ID" value="NC_021248.1"/>
</dbReference>
<keyword evidence="14" id="KW-1185">Reference proteome</keyword>
<evidence type="ECO:0000256" key="1">
    <source>
        <dbReference type="ARBA" id="ARBA00004462"/>
    </source>
</evidence>
<evidence type="ECO:0000256" key="3">
    <source>
        <dbReference type="ARBA" id="ARBA00022595"/>
    </source>
</evidence>
<evidence type="ECO:0000256" key="11">
    <source>
        <dbReference type="ARBA" id="ARBA00023296"/>
    </source>
</evidence>
<evidence type="ECO:0000313" key="14">
    <source>
        <dbReference type="Proteomes" id="UP000792220"/>
    </source>
</evidence>
<keyword evidence="2" id="KW-1168">Fusion of virus membrane with host membrane</keyword>
<feature type="transmembrane region" description="Helical" evidence="12">
    <location>
        <begin position="6"/>
        <end position="23"/>
    </location>
</feature>
<evidence type="ECO:0000256" key="7">
    <source>
        <dbReference type="ARBA" id="ARBA00022968"/>
    </source>
</evidence>
<dbReference type="InterPro" id="IPR007987">
    <property type="entry name" value="Poxvirus_A21"/>
</dbReference>
<dbReference type="GeneID" id="15613276"/>
<evidence type="ECO:0000256" key="6">
    <source>
        <dbReference type="ARBA" id="ARBA00022879"/>
    </source>
</evidence>
<organism evidence="13 14">
    <name type="scientific">Choristoneura biennis entomopoxvirus</name>
    <name type="common">CbEPV</name>
    <dbReference type="NCBI Taxonomy" id="10288"/>
    <lineage>
        <taxon>Viruses</taxon>
        <taxon>Varidnaviria</taxon>
        <taxon>Bamfordvirae</taxon>
        <taxon>Nucleocytoviricota</taxon>
        <taxon>Pokkesviricetes</taxon>
        <taxon>Chitovirales</taxon>
        <taxon>Poxviridae</taxon>
        <taxon>Entomopoxvirinae</taxon>
        <taxon>Betaentomopoxvirus</taxon>
        <taxon>Betaentomopoxvirus cbiennis</taxon>
    </lineage>
</organism>
<keyword evidence="6" id="KW-0261">Viral envelope protein</keyword>
<evidence type="ECO:0000256" key="8">
    <source>
        <dbReference type="ARBA" id="ARBA00022989"/>
    </source>
</evidence>
<evidence type="ECO:0000256" key="10">
    <source>
        <dbReference type="ARBA" id="ARBA00023157"/>
    </source>
</evidence>
<dbReference type="GO" id="GO:0039663">
    <property type="term" value="P:membrane fusion involved in viral entry into host cell"/>
    <property type="evidence" value="ECO:0007669"/>
    <property type="project" value="UniProtKB-KW"/>
</dbReference>
<dbReference type="Pfam" id="PF05323">
    <property type="entry name" value="Pox_A21"/>
    <property type="match status" value="1"/>
</dbReference>
<dbReference type="EMBL" id="HF679132">
    <property type="protein sequence ID" value="CCU55854.1"/>
    <property type="molecule type" value="Genomic_DNA"/>
</dbReference>
<dbReference type="OrthoDB" id="19450at10239"/>
<gene>
    <name evidence="13" type="ORF">CHBEV_286</name>
</gene>
<keyword evidence="8 12" id="KW-1133">Transmembrane helix</keyword>
<proteinExistence type="predicted"/>
<dbReference type="KEGG" id="vg:15613276"/>
<keyword evidence="11" id="KW-1160">Virus entry into host cell</keyword>
<accession>A0A916KPU8</accession>
<evidence type="ECO:0000256" key="9">
    <source>
        <dbReference type="ARBA" id="ARBA00023136"/>
    </source>
</evidence>
<sequence length="112" mass="13149">MILLFFVVYFFIIIVNIILYSILNRLYLDKIIFENAKNQLRTTISCINDHWFVIRRNTRFLDLLAVTRNSEYVNCSVNPISSDILESCGLTGRLNNRSEYCSQALLELMFTL</sequence>
<evidence type="ECO:0000256" key="2">
    <source>
        <dbReference type="ARBA" id="ARBA00022506"/>
    </source>
</evidence>
<organismHost>
    <name type="scientific">Choristoneura fumiferana</name>
    <name type="common">Spruce budworm moth</name>
    <name type="synonym">Archips fumiferana</name>
    <dbReference type="NCBI Taxonomy" id="7141"/>
</organismHost>
<keyword evidence="7" id="KW-0735">Signal-anchor</keyword>
<protein>
    <submittedName>
        <fullName evidence="13">IMV membrane protein entry/fusion complex component (Cop-A21L)</fullName>
    </submittedName>
</protein>
<evidence type="ECO:0000256" key="4">
    <source>
        <dbReference type="ARBA" id="ARBA00022692"/>
    </source>
</evidence>